<name>A0A078KZD7_9GAMM</name>
<dbReference type="Gene3D" id="3.30.390.10">
    <property type="entry name" value="Enolase-like, N-terminal domain"/>
    <property type="match status" value="1"/>
</dbReference>
<dbReference type="InterPro" id="IPR013341">
    <property type="entry name" value="Mandelate_racemase_N_dom"/>
</dbReference>
<dbReference type="Proteomes" id="UP000044071">
    <property type="component" value="Unassembled WGS sequence"/>
</dbReference>
<dbReference type="EMBL" id="CCSB01000003">
    <property type="protein sequence ID" value="CDZ78382.1"/>
    <property type="molecule type" value="Genomic_DNA"/>
</dbReference>
<dbReference type="GO" id="GO:0046872">
    <property type="term" value="F:metal ion binding"/>
    <property type="evidence" value="ECO:0007669"/>
    <property type="project" value="UniProtKB-KW"/>
</dbReference>
<dbReference type="PANTHER" id="PTHR48073:SF2">
    <property type="entry name" value="O-SUCCINYLBENZOATE SYNTHASE"/>
    <property type="match status" value="1"/>
</dbReference>
<evidence type="ECO:0000313" key="5">
    <source>
        <dbReference type="Proteomes" id="UP000044071"/>
    </source>
</evidence>
<dbReference type="Gene3D" id="3.20.20.120">
    <property type="entry name" value="Enolase-like C-terminal domain"/>
    <property type="match status" value="1"/>
</dbReference>
<dbReference type="eggNOG" id="COG4948">
    <property type="taxonomic scope" value="Bacteria"/>
</dbReference>
<dbReference type="AlphaFoldDB" id="A0A078KZD7"/>
<dbReference type="InterPro" id="IPR036849">
    <property type="entry name" value="Enolase-like_C_sf"/>
</dbReference>
<dbReference type="InterPro" id="IPR029065">
    <property type="entry name" value="Enolase_C-like"/>
</dbReference>
<dbReference type="RefSeq" id="WP_043874882.1">
    <property type="nucleotide sequence ID" value="NZ_CCVW01000003.1"/>
</dbReference>
<dbReference type="InterPro" id="IPR029017">
    <property type="entry name" value="Enolase-like_N"/>
</dbReference>
<dbReference type="SFLD" id="SFLDG00180">
    <property type="entry name" value="muconate_cycloisomerase"/>
    <property type="match status" value="1"/>
</dbReference>
<evidence type="ECO:0000259" key="3">
    <source>
        <dbReference type="Pfam" id="PF13378"/>
    </source>
</evidence>
<keyword evidence="5" id="KW-1185">Reference proteome</keyword>
<dbReference type="GO" id="GO:0006518">
    <property type="term" value="P:peptide metabolic process"/>
    <property type="evidence" value="ECO:0007669"/>
    <property type="project" value="UniProtKB-ARBA"/>
</dbReference>
<protein>
    <submittedName>
        <fullName evidence="4">L-Ala-D/L-Glu epimerase</fullName>
    </submittedName>
</protein>
<sequence length="375" mass="41933">MDIAALKIYRLKYKLAQPLSIATHTWTHLETIIVQLHYHGLVGIGEAAPFALMTGETYAEVVSQLQNFKHHPINPNAAPQVFYQLVQNQVKSVHASAALDSAFHDLLGKIRNKPVYALFANEKKCTANSLTIPVLDEEQTKEFALDIVRNHPEVQLIKIKLDKTVNLKIIKTIKSLFAKEIAYVIDPNQGFNDSRQAIETLKEIQAILGNVIAVEQPVKKDDHQGLLDIKNQLNGIHIYADESIVSMADLEELVRMKAVDGINIKIQKAGGIWQARVMAQRAYEAGLKVMVGCMMEGPLGVAAGIHFAASMPNIAFTDLDSDLFLFQDLKEPIFTQSPYIKGMRLPFEKPGLGIEIHESILEHLVRENELVYEEL</sequence>
<evidence type="ECO:0000256" key="1">
    <source>
        <dbReference type="ARBA" id="ARBA00022723"/>
    </source>
</evidence>
<gene>
    <name evidence="4" type="ORF">BN59_02692</name>
</gene>
<feature type="domain" description="Enolase C-terminal" evidence="3">
    <location>
        <begin position="156"/>
        <end position="359"/>
    </location>
</feature>
<dbReference type="SUPFAM" id="SSF54826">
    <property type="entry name" value="Enolase N-terminal domain-like"/>
    <property type="match status" value="1"/>
</dbReference>
<dbReference type="Pfam" id="PF02746">
    <property type="entry name" value="MR_MLE_N"/>
    <property type="match status" value="1"/>
</dbReference>
<dbReference type="SFLD" id="SFLDS00001">
    <property type="entry name" value="Enolase"/>
    <property type="match status" value="1"/>
</dbReference>
<dbReference type="Pfam" id="PF13378">
    <property type="entry name" value="MR_MLE_C"/>
    <property type="match status" value="1"/>
</dbReference>
<accession>A0A078KZD7</accession>
<evidence type="ECO:0000259" key="2">
    <source>
        <dbReference type="Pfam" id="PF02746"/>
    </source>
</evidence>
<keyword evidence="1" id="KW-0479">Metal-binding</keyword>
<dbReference type="STRING" id="1034943.BN59_02692"/>
<reference evidence="4 5" key="1">
    <citation type="submission" date="2014-06" db="EMBL/GenBank/DDBJ databases">
        <authorList>
            <person name="Urmite Genomes Urmite Genomes"/>
        </authorList>
    </citation>
    <scope>NUCLEOTIDE SEQUENCE [LARGE SCALE GENOMIC DNA]</scope>
</reference>
<dbReference type="PANTHER" id="PTHR48073">
    <property type="entry name" value="O-SUCCINYLBENZOATE SYNTHASE-RELATED"/>
    <property type="match status" value="1"/>
</dbReference>
<dbReference type="OrthoDB" id="103536at2"/>
<organism evidence="4 5">
    <name type="scientific">Legionella massiliensis</name>
    <dbReference type="NCBI Taxonomy" id="1034943"/>
    <lineage>
        <taxon>Bacteria</taxon>
        <taxon>Pseudomonadati</taxon>
        <taxon>Pseudomonadota</taxon>
        <taxon>Gammaproteobacteria</taxon>
        <taxon>Legionellales</taxon>
        <taxon>Legionellaceae</taxon>
        <taxon>Legionella</taxon>
    </lineage>
</organism>
<dbReference type="SUPFAM" id="SSF51604">
    <property type="entry name" value="Enolase C-terminal domain-like"/>
    <property type="match status" value="1"/>
</dbReference>
<evidence type="ECO:0000313" key="4">
    <source>
        <dbReference type="EMBL" id="CDZ78382.1"/>
    </source>
</evidence>
<feature type="domain" description="Mandelate racemase/muconate lactonizing enzyme N-terminal" evidence="2">
    <location>
        <begin position="11"/>
        <end position="118"/>
    </location>
</feature>
<dbReference type="GO" id="GO:0003824">
    <property type="term" value="F:catalytic activity"/>
    <property type="evidence" value="ECO:0007669"/>
    <property type="project" value="UniProtKB-ARBA"/>
</dbReference>
<proteinExistence type="predicted"/>